<dbReference type="EMBL" id="JAGSXJ010000001">
    <property type="protein sequence ID" value="KAH6697144.1"/>
    <property type="molecule type" value="Genomic_DNA"/>
</dbReference>
<evidence type="ECO:0000313" key="2">
    <source>
        <dbReference type="EMBL" id="KAH6697144.1"/>
    </source>
</evidence>
<feature type="signal peptide" evidence="1">
    <location>
        <begin position="1"/>
        <end position="34"/>
    </location>
</feature>
<feature type="chain" id="PRO_5040382401" description="Secreted protein" evidence="1">
    <location>
        <begin position="35"/>
        <end position="139"/>
    </location>
</feature>
<accession>A0A9P9AI87</accession>
<evidence type="ECO:0000256" key="1">
    <source>
        <dbReference type="SAM" id="SignalP"/>
    </source>
</evidence>
<keyword evidence="3" id="KW-1185">Reference proteome</keyword>
<evidence type="ECO:0008006" key="4">
    <source>
        <dbReference type="Google" id="ProtNLM"/>
    </source>
</evidence>
<dbReference type="Proteomes" id="UP000770015">
    <property type="component" value="Unassembled WGS sequence"/>
</dbReference>
<dbReference type="AlphaFoldDB" id="A0A9P9AI87"/>
<comment type="caution">
    <text evidence="2">The sequence shown here is derived from an EMBL/GenBank/DDBJ whole genome shotgun (WGS) entry which is preliminary data.</text>
</comment>
<protein>
    <recommendedName>
        <fullName evidence="4">Secreted protein</fullName>
    </recommendedName>
</protein>
<reference evidence="2" key="1">
    <citation type="journal article" date="2021" name="Nat. Commun.">
        <title>Genetic determinants of endophytism in the Arabidopsis root mycobiome.</title>
        <authorList>
            <person name="Mesny F."/>
            <person name="Miyauchi S."/>
            <person name="Thiergart T."/>
            <person name="Pickel B."/>
            <person name="Atanasova L."/>
            <person name="Karlsson M."/>
            <person name="Huettel B."/>
            <person name="Barry K.W."/>
            <person name="Haridas S."/>
            <person name="Chen C."/>
            <person name="Bauer D."/>
            <person name="Andreopoulos W."/>
            <person name="Pangilinan J."/>
            <person name="LaButti K."/>
            <person name="Riley R."/>
            <person name="Lipzen A."/>
            <person name="Clum A."/>
            <person name="Drula E."/>
            <person name="Henrissat B."/>
            <person name="Kohler A."/>
            <person name="Grigoriev I.V."/>
            <person name="Martin F.M."/>
            <person name="Hacquard S."/>
        </authorList>
    </citation>
    <scope>NUCLEOTIDE SEQUENCE</scope>
    <source>
        <strain evidence="2">MPI-SDFR-AT-0117</strain>
    </source>
</reference>
<keyword evidence="1" id="KW-0732">Signal</keyword>
<evidence type="ECO:0000313" key="3">
    <source>
        <dbReference type="Proteomes" id="UP000770015"/>
    </source>
</evidence>
<sequence>MPSHRSPPSPSCCPGLLGLARVLVLPCLLQGTCTLHTLPRRTNQAGRGAMCNAARPRLTSAEPLPDAHVSAAGNVMHGRAHARIDTKRVPLLAYRRSQQQPRALVPWYPISCPTFMLPACRTSRRSCSLRPHLTALPRE</sequence>
<name>A0A9P9AI87_9PEZI</name>
<proteinExistence type="predicted"/>
<gene>
    <name evidence="2" type="ORF">F5X68DRAFT_196809</name>
</gene>
<organism evidence="2 3">
    <name type="scientific">Plectosphaerella plurivora</name>
    <dbReference type="NCBI Taxonomy" id="936078"/>
    <lineage>
        <taxon>Eukaryota</taxon>
        <taxon>Fungi</taxon>
        <taxon>Dikarya</taxon>
        <taxon>Ascomycota</taxon>
        <taxon>Pezizomycotina</taxon>
        <taxon>Sordariomycetes</taxon>
        <taxon>Hypocreomycetidae</taxon>
        <taxon>Glomerellales</taxon>
        <taxon>Plectosphaerellaceae</taxon>
        <taxon>Plectosphaerella</taxon>
    </lineage>
</organism>